<dbReference type="InterPro" id="IPR053088">
    <property type="entry name" value="Beta-glucosidase/SUN-like"/>
</dbReference>
<evidence type="ECO:0000256" key="4">
    <source>
        <dbReference type="SAM" id="SignalP"/>
    </source>
</evidence>
<accession>A0A8J8W3N4</accession>
<dbReference type="EMBL" id="WIWV01000026">
    <property type="protein sequence ID" value="KAF7717506.1"/>
    <property type="molecule type" value="Genomic_DNA"/>
</dbReference>
<evidence type="ECO:0000256" key="3">
    <source>
        <dbReference type="SAM" id="Phobius"/>
    </source>
</evidence>
<keyword evidence="3" id="KW-0812">Transmembrane</keyword>
<keyword evidence="6" id="KW-1185">Reference proteome</keyword>
<proteinExistence type="inferred from homology"/>
<feature type="compositionally biased region" description="Low complexity" evidence="2">
    <location>
        <begin position="333"/>
        <end position="386"/>
    </location>
</feature>
<reference evidence="5" key="1">
    <citation type="journal article" date="2020" name="Front. Microbiol.">
        <title>Gene regulatory networks of Penicillium echinulatum 2HH and Penicillium oxalicum 114-2 inferred by a computational biology approach.</title>
        <authorList>
            <person name="Lenz A.R."/>
            <person name="Galan-Vasquez E."/>
            <person name="Balbinot E."/>
            <person name="De Abreu F.P."/>
            <person name="De Oliveira N.S."/>
            <person name="Da Rosa L.O."/>
            <person name="De Avila E Silva S."/>
            <person name="Camassola M."/>
            <person name="Dillon A.J.P."/>
            <person name="Perez-Rueda E."/>
        </authorList>
    </citation>
    <scope>NUCLEOTIDE SEQUENCE</scope>
    <source>
        <strain evidence="5">S1M29</strain>
    </source>
</reference>
<dbReference type="EC" id="3.2.1.-" evidence="5"/>
<evidence type="ECO:0000256" key="1">
    <source>
        <dbReference type="ARBA" id="ARBA00010579"/>
    </source>
</evidence>
<keyword evidence="4" id="KW-0732">Signal</keyword>
<comment type="similarity">
    <text evidence="1">Belongs to the SUN family.</text>
</comment>
<organism evidence="5 6">
    <name type="scientific">Penicillium ucsense</name>
    <dbReference type="NCBI Taxonomy" id="2839758"/>
    <lineage>
        <taxon>Eukaryota</taxon>
        <taxon>Fungi</taxon>
        <taxon>Dikarya</taxon>
        <taxon>Ascomycota</taxon>
        <taxon>Pezizomycotina</taxon>
        <taxon>Eurotiomycetes</taxon>
        <taxon>Eurotiomycetidae</taxon>
        <taxon>Eurotiales</taxon>
        <taxon>Aspergillaceae</taxon>
        <taxon>Penicillium</taxon>
    </lineage>
</organism>
<feature type="signal peptide" evidence="4">
    <location>
        <begin position="1"/>
        <end position="22"/>
    </location>
</feature>
<evidence type="ECO:0000313" key="6">
    <source>
        <dbReference type="Proteomes" id="UP000631181"/>
    </source>
</evidence>
<dbReference type="GO" id="GO:0016798">
    <property type="term" value="F:hydrolase activity, acting on glycosyl bonds"/>
    <property type="evidence" value="ECO:0007669"/>
    <property type="project" value="UniProtKB-KW"/>
</dbReference>
<feature type="chain" id="PRO_5035314230" evidence="4">
    <location>
        <begin position="23"/>
        <end position="478"/>
    </location>
</feature>
<dbReference type="PANTHER" id="PTHR31654:SF0">
    <property type="entry name" value="SECRETED BETA-GLUCOSIDASE ADG3-RELATED"/>
    <property type="match status" value="1"/>
</dbReference>
<keyword evidence="5" id="KW-0378">Hydrolase</keyword>
<dbReference type="OrthoDB" id="5554151at2759"/>
<dbReference type="Proteomes" id="UP000631181">
    <property type="component" value="Unassembled WGS sequence"/>
</dbReference>
<evidence type="ECO:0000256" key="2">
    <source>
        <dbReference type="SAM" id="MobiDB-lite"/>
    </source>
</evidence>
<evidence type="ECO:0000313" key="5">
    <source>
        <dbReference type="EMBL" id="KAF7717506.1"/>
    </source>
</evidence>
<gene>
    <name evidence="5" type="ORF">PECM_004163</name>
</gene>
<keyword evidence="3" id="KW-0472">Membrane</keyword>
<sequence>MKVEFKFVGAQALVALIASVEAARHGHISHRHEHAMEARMAMENHTLEARGGNCPFPTDAGLVAVTPNAMNGGWAMSPDQPCKPGNYCPYACPPGQVSMQWDPKATSYSYPQSMNGGLYCDEDGQISKPFPDKPYCADGTGAVQAMNKAGKPVAFCQTVLPGNEAMLIPTLVEELSTLAVPGTSYWCETAAQYYVNAPGVTVEEACVWGSSSNPVGNWSPFTAGANTVSNGDTYLKIGWNPIYLEPATPFRDVKPDFGIEILCDGDGCNGLPCRIDPSSMGVNRMKAPDVFTGAGGATGCVVTVPSGAKAQIVVFDASSDGLHLGKSLKIDESSSSSSSISSSSSSTTTSSKTSTSTSTVASTTSTSTSESSSTHSSTSSTHSATSTVASTSAEATSTDASSFSSDFYSTQSLKPSSTMGYTYRPHVFTGSADIQFASATTSSAPAASTSAKHNSATSATVSFASVVIGAIAALVFAY</sequence>
<dbReference type="PANTHER" id="PTHR31654">
    <property type="entry name" value="SECRETED BETA-GLUCOSIDASE ADG3-RELATED"/>
    <property type="match status" value="1"/>
</dbReference>
<dbReference type="Pfam" id="PF03856">
    <property type="entry name" value="SUN"/>
    <property type="match status" value="1"/>
</dbReference>
<feature type="transmembrane region" description="Helical" evidence="3">
    <location>
        <begin position="459"/>
        <end position="477"/>
    </location>
</feature>
<name>A0A8J8W3N4_9EURO</name>
<keyword evidence="3" id="KW-1133">Transmembrane helix</keyword>
<feature type="region of interest" description="Disordered" evidence="2">
    <location>
        <begin position="332"/>
        <end position="386"/>
    </location>
</feature>
<comment type="caution">
    <text evidence="5">The sequence shown here is derived from an EMBL/GenBank/DDBJ whole genome shotgun (WGS) entry which is preliminary data.</text>
</comment>
<protein>
    <submittedName>
        <fullName evidence="5">Beta-glucosidase (SUN family)</fullName>
        <ecNumber evidence="5">3.2.1.-</ecNumber>
    </submittedName>
</protein>
<dbReference type="InterPro" id="IPR005556">
    <property type="entry name" value="SUN"/>
</dbReference>
<dbReference type="AlphaFoldDB" id="A0A8J8W3N4"/>
<keyword evidence="5" id="KW-0326">Glycosidase</keyword>